<accession>A0A9X0DKX3</accession>
<keyword evidence="2" id="KW-1185">Reference proteome</keyword>
<organism evidence="1 2">
    <name type="scientific">Sclerotinia nivalis</name>
    <dbReference type="NCBI Taxonomy" id="352851"/>
    <lineage>
        <taxon>Eukaryota</taxon>
        <taxon>Fungi</taxon>
        <taxon>Dikarya</taxon>
        <taxon>Ascomycota</taxon>
        <taxon>Pezizomycotina</taxon>
        <taxon>Leotiomycetes</taxon>
        <taxon>Helotiales</taxon>
        <taxon>Sclerotiniaceae</taxon>
        <taxon>Sclerotinia</taxon>
    </lineage>
</organism>
<dbReference type="AlphaFoldDB" id="A0A9X0DKX3"/>
<dbReference type="EMBL" id="JAPEIS010000004">
    <property type="protein sequence ID" value="KAJ8066829.1"/>
    <property type="molecule type" value="Genomic_DNA"/>
</dbReference>
<comment type="caution">
    <text evidence="1">The sequence shown here is derived from an EMBL/GenBank/DDBJ whole genome shotgun (WGS) entry which is preliminary data.</text>
</comment>
<sequence length="128" mass="13916">MIFENSSTSAGSRLNARVVKIAAIAVIWDRNTTSSSSDSSSGAAALSFASIALVAVRFCSLQCGNMDISYDVKSMYSTREKYNILLANILTTARKTSLSIEMTDNWGSQDILLAGLCRTLYKSVPRHH</sequence>
<protein>
    <submittedName>
        <fullName evidence="1">Uncharacterized protein</fullName>
    </submittedName>
</protein>
<name>A0A9X0DKX3_9HELO</name>
<gene>
    <name evidence="1" type="ORF">OCU04_004211</name>
</gene>
<proteinExistence type="predicted"/>
<evidence type="ECO:0000313" key="2">
    <source>
        <dbReference type="Proteomes" id="UP001152300"/>
    </source>
</evidence>
<evidence type="ECO:0000313" key="1">
    <source>
        <dbReference type="EMBL" id="KAJ8066829.1"/>
    </source>
</evidence>
<reference evidence="1" key="1">
    <citation type="submission" date="2022-11" db="EMBL/GenBank/DDBJ databases">
        <title>Genome Resource of Sclerotinia nivalis Strain SnTB1, a Plant Pathogen Isolated from American Ginseng.</title>
        <authorList>
            <person name="Fan S."/>
        </authorList>
    </citation>
    <scope>NUCLEOTIDE SEQUENCE</scope>
    <source>
        <strain evidence="1">SnTB1</strain>
    </source>
</reference>
<dbReference type="Proteomes" id="UP001152300">
    <property type="component" value="Unassembled WGS sequence"/>
</dbReference>